<dbReference type="AlphaFoldDB" id="A0A1I4UQG0"/>
<dbReference type="Pfam" id="PF01103">
    <property type="entry name" value="Omp85"/>
    <property type="match status" value="1"/>
</dbReference>
<feature type="domain" description="POTRA" evidence="10">
    <location>
        <begin position="312"/>
        <end position="399"/>
    </location>
</feature>
<accession>A0A1I4UQG0</accession>
<dbReference type="HAMAP" id="MF_01430">
    <property type="entry name" value="OM_assembly_BamA"/>
    <property type="match status" value="1"/>
</dbReference>
<dbReference type="PANTHER" id="PTHR12815:SF47">
    <property type="entry name" value="TRANSLOCATION AND ASSEMBLY MODULE SUBUNIT TAMA"/>
    <property type="match status" value="1"/>
</dbReference>
<dbReference type="STRING" id="39841.SAMN05660836_01919"/>
<dbReference type="NCBIfam" id="TIGR03303">
    <property type="entry name" value="OM_YaeT"/>
    <property type="match status" value="1"/>
</dbReference>
<evidence type="ECO:0000259" key="10">
    <source>
        <dbReference type="PROSITE" id="PS51779"/>
    </source>
</evidence>
<dbReference type="Gene3D" id="2.40.160.50">
    <property type="entry name" value="membrane protein fhac: a member of the omp85/tpsb transporter family"/>
    <property type="match status" value="1"/>
</dbReference>
<evidence type="ECO:0000256" key="3">
    <source>
        <dbReference type="ARBA" id="ARBA00022692"/>
    </source>
</evidence>
<evidence type="ECO:0000256" key="7">
    <source>
        <dbReference type="ARBA" id="ARBA00023237"/>
    </source>
</evidence>
<keyword evidence="12" id="KW-1185">Reference proteome</keyword>
<feature type="domain" description="POTRA" evidence="10">
    <location>
        <begin position="231"/>
        <end position="309"/>
    </location>
</feature>
<evidence type="ECO:0000256" key="5">
    <source>
        <dbReference type="ARBA" id="ARBA00022737"/>
    </source>
</evidence>
<dbReference type="PANTHER" id="PTHR12815">
    <property type="entry name" value="SORTING AND ASSEMBLY MACHINERY SAMM50 PROTEIN FAMILY MEMBER"/>
    <property type="match status" value="1"/>
</dbReference>
<dbReference type="Proteomes" id="UP000199611">
    <property type="component" value="Unassembled WGS sequence"/>
</dbReference>
<evidence type="ECO:0000256" key="8">
    <source>
        <dbReference type="NCBIfam" id="TIGR03303"/>
    </source>
</evidence>
<evidence type="ECO:0000256" key="2">
    <source>
        <dbReference type="ARBA" id="ARBA00022452"/>
    </source>
</evidence>
<evidence type="ECO:0000256" key="9">
    <source>
        <dbReference type="SAM" id="SignalP"/>
    </source>
</evidence>
<dbReference type="PIRSF" id="PIRSF006076">
    <property type="entry name" value="OM_assembly_OMP85"/>
    <property type="match status" value="1"/>
</dbReference>
<keyword evidence="5" id="KW-0677">Repeat</keyword>
<dbReference type="InterPro" id="IPR000184">
    <property type="entry name" value="Bac_surfAg_D15"/>
</dbReference>
<keyword evidence="6" id="KW-0472">Membrane</keyword>
<feature type="chain" id="PRO_5039899271" description="Outer membrane protein assembly factor BamA" evidence="9">
    <location>
        <begin position="26"/>
        <end position="885"/>
    </location>
</feature>
<keyword evidence="2" id="KW-1134">Transmembrane beta strand</keyword>
<dbReference type="RefSeq" id="WP_093395337.1">
    <property type="nucleotide sequence ID" value="NZ_FOUU01000006.1"/>
</dbReference>
<gene>
    <name evidence="11" type="ORF">SAMN05660836_01919</name>
</gene>
<dbReference type="OrthoDB" id="9803054at2"/>
<dbReference type="GO" id="GO:0009279">
    <property type="term" value="C:cell outer membrane"/>
    <property type="evidence" value="ECO:0007669"/>
    <property type="project" value="UniProtKB-UniRule"/>
</dbReference>
<keyword evidence="7" id="KW-0998">Cell outer membrane</keyword>
<dbReference type="Pfam" id="PF07244">
    <property type="entry name" value="POTRA"/>
    <property type="match status" value="5"/>
</dbReference>
<evidence type="ECO:0000256" key="4">
    <source>
        <dbReference type="ARBA" id="ARBA00022729"/>
    </source>
</evidence>
<feature type="domain" description="POTRA" evidence="10">
    <location>
        <begin position="159"/>
        <end position="230"/>
    </location>
</feature>
<evidence type="ECO:0000313" key="12">
    <source>
        <dbReference type="Proteomes" id="UP000199611"/>
    </source>
</evidence>
<name>A0A1I4UQG0_9BACT</name>
<comment type="subcellular location">
    <subcellularLocation>
        <location evidence="1">Membrane</location>
    </subcellularLocation>
</comment>
<evidence type="ECO:0000313" key="11">
    <source>
        <dbReference type="EMBL" id="SFM90980.1"/>
    </source>
</evidence>
<reference evidence="11 12" key="1">
    <citation type="submission" date="2016-10" db="EMBL/GenBank/DDBJ databases">
        <authorList>
            <person name="de Groot N.N."/>
        </authorList>
    </citation>
    <scope>NUCLEOTIDE SEQUENCE [LARGE SCALE GENOMIC DNA]</scope>
    <source>
        <strain evidence="11 12">DSM 9990</strain>
    </source>
</reference>
<keyword evidence="4 9" id="KW-0732">Signal</keyword>
<dbReference type="InterPro" id="IPR010827">
    <property type="entry name" value="BamA/TamA_POTRA"/>
</dbReference>
<dbReference type="InterPro" id="IPR023707">
    <property type="entry name" value="OM_assembly_BamA"/>
</dbReference>
<dbReference type="GO" id="GO:0071709">
    <property type="term" value="P:membrane assembly"/>
    <property type="evidence" value="ECO:0007669"/>
    <property type="project" value="InterPro"/>
</dbReference>
<evidence type="ECO:0000256" key="1">
    <source>
        <dbReference type="ARBA" id="ARBA00004370"/>
    </source>
</evidence>
<sequence length="885" mass="100960">MGRPFKIAMVCVALLFVNLSGPAKAEDTKPRVALVPFTVVGIPESDFSRVFLEVMRETFLDEGLDTVPYEEVLRAVGTRVISSHSEARSLGRKAMWDYVVWGSVTGIGRRLSIDARITPVRKVDEEPGVFYAEAENKEKLAVATGEIARKVFAYLHRENIIAEVRIEGNERIGDDAILAEIKTSPGDILNPKQIAEDIRSVYKMGYFEDIRVDVKDKPGGKVLIFYVKENPIVKDIVIKGNKEIDDKDIMAVVSTKQFSVLKRKQLADDVQSILDLYHQKAFFDAEVTYEVDFPRDPRQARVTFRIKEGKKFYIKKITFEGNKSFTERKLRSVMQTKEKSILFFWDRERGVLKNDVLDTDVDRLTAFYHDHGFMDARVGTPRIEKREDGFYIEIPIEEGQRYKVKSFEITGDEVEDLEKLKDEWHIKEGDYFSRDRLRKDVEMLTRHCMDLGYAHVEVRPKVTKKRDNVEAFINLVVSKGPKVKIGRIEISGNTKTRDKVIRRQFQIAEGDTFSATKIQNSETKLKRLDYFEEIQIEPRETDSPEVMDLHVKVKEKLTGSISAGGGYSSDEGLFVGGEILQRNLMGRGQYLALRAHLGQDTQRYSLGFLEPSLFDSYYFLGVDAYNWVREYSDFTKDAQGFRIRSGRSFGNWSSFSVEYTFENAEIEDVDEDAASIIKEQQGRQIKSSVAFGVERDSTDHPFLPTKGSINRVSVEFASSYLGSDSSFAKYEVASGWYIPLFWKLTGFVKGEVGWINKIGDEPIPLFDRFFLGGINSVRSYEWGELGPRDPETGDRIGGTKYGLFNAEVIFPIFEEINLKGVIFFDAGNAFDEDETFDVSKFKMGIGGGVRWMSPFGPLRIEWAFNPDPDEGDSRSTWQFSMGAFF</sequence>
<protein>
    <recommendedName>
        <fullName evidence="8">Outer membrane protein assembly factor BamA</fullName>
    </recommendedName>
</protein>
<organism evidence="11 12">
    <name type="scientific">Thermodesulforhabdus norvegica</name>
    <dbReference type="NCBI Taxonomy" id="39841"/>
    <lineage>
        <taxon>Bacteria</taxon>
        <taxon>Pseudomonadati</taxon>
        <taxon>Thermodesulfobacteriota</taxon>
        <taxon>Syntrophobacteria</taxon>
        <taxon>Syntrophobacterales</taxon>
        <taxon>Thermodesulforhabdaceae</taxon>
        <taxon>Thermodesulforhabdus</taxon>
    </lineage>
</organism>
<feature type="domain" description="POTRA" evidence="10">
    <location>
        <begin position="483"/>
        <end position="556"/>
    </location>
</feature>
<proteinExistence type="inferred from homology"/>
<evidence type="ECO:0000256" key="6">
    <source>
        <dbReference type="ARBA" id="ARBA00023136"/>
    </source>
</evidence>
<keyword evidence="3" id="KW-0812">Transmembrane</keyword>
<feature type="signal peptide" evidence="9">
    <location>
        <begin position="1"/>
        <end position="25"/>
    </location>
</feature>
<dbReference type="InterPro" id="IPR034746">
    <property type="entry name" value="POTRA"/>
</dbReference>
<dbReference type="InterPro" id="IPR039910">
    <property type="entry name" value="D15-like"/>
</dbReference>
<dbReference type="EMBL" id="FOUU01000006">
    <property type="protein sequence ID" value="SFM90980.1"/>
    <property type="molecule type" value="Genomic_DNA"/>
</dbReference>
<dbReference type="Gene3D" id="3.10.20.310">
    <property type="entry name" value="membrane protein fhac"/>
    <property type="match status" value="5"/>
</dbReference>
<dbReference type="PROSITE" id="PS51779">
    <property type="entry name" value="POTRA"/>
    <property type="match status" value="4"/>
</dbReference>